<proteinExistence type="inferred from homology"/>
<dbReference type="RefSeq" id="WP_160346965.1">
    <property type="nucleotide sequence ID" value="NZ_JAOAKZ010000056.1"/>
</dbReference>
<name>A0A6N8JR76_9ACTN</name>
<evidence type="ECO:0000256" key="1">
    <source>
        <dbReference type="ARBA" id="ARBA00010641"/>
    </source>
</evidence>
<keyword evidence="4" id="KW-0238">DNA-binding</keyword>
<dbReference type="NCBIfam" id="TIGR02937">
    <property type="entry name" value="sigma70-ECF"/>
    <property type="match status" value="1"/>
</dbReference>
<dbReference type="Gene3D" id="1.10.10.10">
    <property type="entry name" value="Winged helix-like DNA-binding domain superfamily/Winged helix DNA-binding domain"/>
    <property type="match status" value="1"/>
</dbReference>
<feature type="compositionally biased region" description="Basic and acidic residues" evidence="6">
    <location>
        <begin position="106"/>
        <end position="121"/>
    </location>
</feature>
<evidence type="ECO:0000259" key="8">
    <source>
        <dbReference type="Pfam" id="PF08281"/>
    </source>
</evidence>
<feature type="compositionally biased region" description="Gly residues" evidence="6">
    <location>
        <begin position="332"/>
        <end position="345"/>
    </location>
</feature>
<evidence type="ECO:0000259" key="7">
    <source>
        <dbReference type="Pfam" id="PF04542"/>
    </source>
</evidence>
<feature type="domain" description="RNA polymerase sigma-70 region 2" evidence="7">
    <location>
        <begin position="46"/>
        <end position="93"/>
    </location>
</feature>
<dbReference type="SUPFAM" id="SSF88659">
    <property type="entry name" value="Sigma3 and sigma4 domains of RNA polymerase sigma factors"/>
    <property type="match status" value="1"/>
</dbReference>
<dbReference type="CDD" id="cd06171">
    <property type="entry name" value="Sigma70_r4"/>
    <property type="match status" value="1"/>
</dbReference>
<dbReference type="Pfam" id="PF04542">
    <property type="entry name" value="Sigma70_r2"/>
    <property type="match status" value="1"/>
</dbReference>
<dbReference type="InterPro" id="IPR013249">
    <property type="entry name" value="RNA_pol_sigma70_r4_t2"/>
</dbReference>
<dbReference type="GO" id="GO:0003677">
    <property type="term" value="F:DNA binding"/>
    <property type="evidence" value="ECO:0007669"/>
    <property type="project" value="UniProtKB-KW"/>
</dbReference>
<dbReference type="InterPro" id="IPR036388">
    <property type="entry name" value="WH-like_DNA-bd_sf"/>
</dbReference>
<protein>
    <submittedName>
        <fullName evidence="9">Sigma-70 family RNA polymerase sigma factor</fullName>
    </submittedName>
</protein>
<keyword evidence="2" id="KW-0805">Transcription regulation</keyword>
<reference evidence="9 10" key="1">
    <citation type="submission" date="2019-12" db="EMBL/GenBank/DDBJ databases">
        <title>Microbes associate with the intestines of laboratory mice.</title>
        <authorList>
            <person name="Navarre W."/>
            <person name="Wong E."/>
        </authorList>
    </citation>
    <scope>NUCLEOTIDE SEQUENCE [LARGE SCALE GENOMIC DNA]</scope>
    <source>
        <strain evidence="9 10">NM66_B29</strain>
    </source>
</reference>
<dbReference type="InterPro" id="IPR007627">
    <property type="entry name" value="RNA_pol_sigma70_r2"/>
</dbReference>
<evidence type="ECO:0000256" key="6">
    <source>
        <dbReference type="SAM" id="MobiDB-lite"/>
    </source>
</evidence>
<keyword evidence="10" id="KW-1185">Reference proteome</keyword>
<dbReference type="InterPro" id="IPR013324">
    <property type="entry name" value="RNA_pol_sigma_r3/r4-like"/>
</dbReference>
<evidence type="ECO:0000313" key="9">
    <source>
        <dbReference type="EMBL" id="MVX61674.1"/>
    </source>
</evidence>
<dbReference type="SUPFAM" id="SSF88946">
    <property type="entry name" value="Sigma2 domain of RNA polymerase sigma factors"/>
    <property type="match status" value="1"/>
</dbReference>
<keyword evidence="3" id="KW-0731">Sigma factor</keyword>
<dbReference type="Proteomes" id="UP000463388">
    <property type="component" value="Unassembled WGS sequence"/>
</dbReference>
<feature type="region of interest" description="Disordered" evidence="6">
    <location>
        <begin position="328"/>
        <end position="365"/>
    </location>
</feature>
<feature type="region of interest" description="Disordered" evidence="6">
    <location>
        <begin position="94"/>
        <end position="123"/>
    </location>
</feature>
<dbReference type="OrthoDB" id="9784272at2"/>
<feature type="domain" description="RNA polymerase sigma factor 70 region 4 type 2" evidence="8">
    <location>
        <begin position="142"/>
        <end position="187"/>
    </location>
</feature>
<sequence>MRETDPYEHLAHLVAQAQTGDRNAFEEAYRLTAQAQFFSIAAKTNAEVAPDLLQEVYLTVWKNIAKIRPRSFVGYLNTVTHNVCLRHYERTSRPREIPAPADDLEAAERDEKHEARAEHTADPAIITNTRDEQALLARALREVLDDREREAVLLRFYQEMRIDDIAAAMELSPSTVKRTLRRALGKLRASLGDLPRGGAFIVLLADAVEEPLATGVAPRPRPARLRPIDGAVRAAAAVSALVVVGCLGAAFTMERPAFGPSEVIEETPVPAADAVEPAAPADTAGPRLTAMTTEHGATVVTLADESGIGDVRLTDENGTVHQPVAMEASEGAEGGADGMAGGATDGGTDDESETTSGLGAAESGVRDAAAEGSGIICRFDVPSGTYTLTATDLCGNIAEGTVTISLPPAEPTSLSDL</sequence>
<evidence type="ECO:0000256" key="3">
    <source>
        <dbReference type="ARBA" id="ARBA00023082"/>
    </source>
</evidence>
<dbReference type="PANTHER" id="PTHR43133">
    <property type="entry name" value="RNA POLYMERASE ECF-TYPE SIGMA FACTO"/>
    <property type="match status" value="1"/>
</dbReference>
<dbReference type="Gene3D" id="1.10.1740.10">
    <property type="match status" value="1"/>
</dbReference>
<evidence type="ECO:0000256" key="4">
    <source>
        <dbReference type="ARBA" id="ARBA00023125"/>
    </source>
</evidence>
<dbReference type="GO" id="GO:0016987">
    <property type="term" value="F:sigma factor activity"/>
    <property type="evidence" value="ECO:0007669"/>
    <property type="project" value="UniProtKB-KW"/>
</dbReference>
<dbReference type="EMBL" id="WSRR01000027">
    <property type="protein sequence ID" value="MVX61674.1"/>
    <property type="molecule type" value="Genomic_DNA"/>
</dbReference>
<comment type="similarity">
    <text evidence="1">Belongs to the sigma-70 factor family. ECF subfamily.</text>
</comment>
<dbReference type="PANTHER" id="PTHR43133:SF8">
    <property type="entry name" value="RNA POLYMERASE SIGMA FACTOR HI_1459-RELATED"/>
    <property type="match status" value="1"/>
</dbReference>
<gene>
    <name evidence="9" type="ORF">GKZ27_09465</name>
</gene>
<comment type="caution">
    <text evidence="9">The sequence shown here is derived from an EMBL/GenBank/DDBJ whole genome shotgun (WGS) entry which is preliminary data.</text>
</comment>
<dbReference type="InterPro" id="IPR039425">
    <property type="entry name" value="RNA_pol_sigma-70-like"/>
</dbReference>
<organism evidence="9 10">
    <name type="scientific">Adlercreutzia mucosicola</name>
    <dbReference type="NCBI Taxonomy" id="580026"/>
    <lineage>
        <taxon>Bacteria</taxon>
        <taxon>Bacillati</taxon>
        <taxon>Actinomycetota</taxon>
        <taxon>Coriobacteriia</taxon>
        <taxon>Eggerthellales</taxon>
        <taxon>Eggerthellaceae</taxon>
        <taxon>Adlercreutzia</taxon>
    </lineage>
</organism>
<dbReference type="AlphaFoldDB" id="A0A6N8JR76"/>
<dbReference type="InterPro" id="IPR014284">
    <property type="entry name" value="RNA_pol_sigma-70_dom"/>
</dbReference>
<evidence type="ECO:0000256" key="5">
    <source>
        <dbReference type="ARBA" id="ARBA00023163"/>
    </source>
</evidence>
<keyword evidence="5" id="KW-0804">Transcription</keyword>
<evidence type="ECO:0000313" key="10">
    <source>
        <dbReference type="Proteomes" id="UP000463388"/>
    </source>
</evidence>
<dbReference type="Pfam" id="PF08281">
    <property type="entry name" value="Sigma70_r4_2"/>
    <property type="match status" value="1"/>
</dbReference>
<accession>A0A6N8JR76</accession>
<evidence type="ECO:0000256" key="2">
    <source>
        <dbReference type="ARBA" id="ARBA00023015"/>
    </source>
</evidence>
<dbReference type="InterPro" id="IPR013325">
    <property type="entry name" value="RNA_pol_sigma_r2"/>
</dbReference>
<dbReference type="GO" id="GO:0006352">
    <property type="term" value="P:DNA-templated transcription initiation"/>
    <property type="evidence" value="ECO:0007669"/>
    <property type="project" value="InterPro"/>
</dbReference>